<evidence type="ECO:0000313" key="2">
    <source>
        <dbReference type="Proteomes" id="UP000324611"/>
    </source>
</evidence>
<keyword evidence="2" id="KW-1185">Reference proteome</keyword>
<comment type="caution">
    <text evidence="1">The sequence shown here is derived from an EMBL/GenBank/DDBJ whole genome shotgun (WGS) entry which is preliminary data.</text>
</comment>
<proteinExistence type="predicted"/>
<accession>A0A5B2VYV9</accession>
<name>A0A5B2VYV9_9BACT</name>
<evidence type="ECO:0000313" key="1">
    <source>
        <dbReference type="EMBL" id="KAA2243179.1"/>
    </source>
</evidence>
<sequence length="76" mass="9160">MPEMNCRFGNIIPMGEIPNPNEWLFISDVEYDKFFDTIDAEVLYMQMKGMLKCDQCGRLWFFWNGYDKEPICYIQE</sequence>
<dbReference type="Proteomes" id="UP000324611">
    <property type="component" value="Unassembled WGS sequence"/>
</dbReference>
<organism evidence="1 2">
    <name type="scientific">Chitinophaga agrisoli</name>
    <dbReference type="NCBI Taxonomy" id="2607653"/>
    <lineage>
        <taxon>Bacteria</taxon>
        <taxon>Pseudomonadati</taxon>
        <taxon>Bacteroidota</taxon>
        <taxon>Chitinophagia</taxon>
        <taxon>Chitinophagales</taxon>
        <taxon>Chitinophagaceae</taxon>
        <taxon>Chitinophaga</taxon>
    </lineage>
</organism>
<dbReference type="RefSeq" id="WP_149838054.1">
    <property type="nucleotide sequence ID" value="NZ_VUOC01000002.1"/>
</dbReference>
<dbReference type="AlphaFoldDB" id="A0A5B2VYV9"/>
<dbReference type="EMBL" id="VUOC01000002">
    <property type="protein sequence ID" value="KAA2243179.1"/>
    <property type="molecule type" value="Genomic_DNA"/>
</dbReference>
<reference evidence="1 2" key="1">
    <citation type="submission" date="2019-09" db="EMBL/GenBank/DDBJ databases">
        <title>Chitinophaga ginsengihumi sp. nov., isolated from soil of ginseng rhizosphere.</title>
        <authorList>
            <person name="Lee J."/>
        </authorList>
    </citation>
    <scope>NUCLEOTIDE SEQUENCE [LARGE SCALE GENOMIC DNA]</scope>
    <source>
        <strain evidence="1 2">BN140078</strain>
    </source>
</reference>
<reference evidence="1 2" key="2">
    <citation type="submission" date="2019-09" db="EMBL/GenBank/DDBJ databases">
        <authorList>
            <person name="Jin C."/>
        </authorList>
    </citation>
    <scope>NUCLEOTIDE SEQUENCE [LARGE SCALE GENOMIC DNA]</scope>
    <source>
        <strain evidence="1 2">BN140078</strain>
    </source>
</reference>
<gene>
    <name evidence="1" type="ORF">F0L74_11735</name>
</gene>
<protein>
    <submittedName>
        <fullName evidence="1">Uncharacterized protein</fullName>
    </submittedName>
</protein>